<dbReference type="Gene3D" id="1.20.1280.50">
    <property type="match status" value="1"/>
</dbReference>
<dbReference type="InterPro" id="IPR039588">
    <property type="entry name" value="FBXO4"/>
</dbReference>
<dbReference type="InterPro" id="IPR027417">
    <property type="entry name" value="P-loop_NTPase"/>
</dbReference>
<evidence type="ECO:0000313" key="2">
    <source>
        <dbReference type="EMBL" id="KAJ8040255.1"/>
    </source>
</evidence>
<dbReference type="GO" id="GO:0031146">
    <property type="term" value="P:SCF-dependent proteasomal ubiquitin-dependent protein catabolic process"/>
    <property type="evidence" value="ECO:0007669"/>
    <property type="project" value="InterPro"/>
</dbReference>
<name>A0A9Q1C8C0_HOLLE</name>
<dbReference type="AlphaFoldDB" id="A0A9Q1C8C0"/>
<accession>A0A9Q1C8C0</accession>
<dbReference type="PANTHER" id="PTHR16008:SF4">
    <property type="entry name" value="F-BOX ONLY PROTEIN 4"/>
    <property type="match status" value="1"/>
</dbReference>
<dbReference type="PANTHER" id="PTHR16008">
    <property type="entry name" value="F-BOX ONLY PROTEIN 4"/>
    <property type="match status" value="1"/>
</dbReference>
<dbReference type="OrthoDB" id="3219396at2759"/>
<reference evidence="2" key="1">
    <citation type="submission" date="2021-10" db="EMBL/GenBank/DDBJ databases">
        <title>Tropical sea cucumber genome reveals ecological adaptation and Cuvierian tubules defense mechanism.</title>
        <authorList>
            <person name="Chen T."/>
        </authorList>
    </citation>
    <scope>NUCLEOTIDE SEQUENCE</scope>
    <source>
        <strain evidence="2">Nanhai2018</strain>
        <tissue evidence="2">Muscle</tissue>
    </source>
</reference>
<evidence type="ECO:0000259" key="1">
    <source>
        <dbReference type="PROSITE" id="PS50181"/>
    </source>
</evidence>
<sequence>MFGDEKTISEVNALIQKQRHVSNLQEVGYGIFDWSLFKTPSMQQHIDERELSPDSVDEDVESVVDTSDISPLACMPVPVLMKVIALLDAKDVCSLGQTSLLFHSLCGDHLLWKQLLNNDKMKWNEVGHASNPSTYMDLHADMSFKDIYLRCSPDMKKKEKFHLMKIPRLIKSYLPLKAPHVVMFGPGLDSDTSRIVRKIINSEDNDIFKNRGPFPAMFPGSVGTGFTISMNDEGSLHQMRLITMYSGTKKSREISPLERRSERSRLLRKVETESYEMKYEPTDSIKQLCHSVSAFICVVESSQEVETVSGCMEELHTLMDLRWTPHTSPLLILSCTPDHDTPRLPCMTIAEQLQLHKLVRPWKVMNGVVSDLHGISVAIRWLIETALGTV</sequence>
<evidence type="ECO:0000313" key="3">
    <source>
        <dbReference type="Proteomes" id="UP001152320"/>
    </source>
</evidence>
<dbReference type="GO" id="GO:0000209">
    <property type="term" value="P:protein polyubiquitination"/>
    <property type="evidence" value="ECO:0007669"/>
    <property type="project" value="TreeGrafter"/>
</dbReference>
<protein>
    <submittedName>
        <fullName evidence="2">F-box only protein 4</fullName>
    </submittedName>
</protein>
<keyword evidence="3" id="KW-1185">Reference proteome</keyword>
<dbReference type="PROSITE" id="PS50181">
    <property type="entry name" value="FBOX"/>
    <property type="match status" value="1"/>
</dbReference>
<dbReference type="InterPro" id="IPR001810">
    <property type="entry name" value="F-box_dom"/>
</dbReference>
<comment type="caution">
    <text evidence="2">The sequence shown here is derived from an EMBL/GenBank/DDBJ whole genome shotgun (WGS) entry which is preliminary data.</text>
</comment>
<dbReference type="InterPro" id="IPR036047">
    <property type="entry name" value="F-box-like_dom_sf"/>
</dbReference>
<dbReference type="Gene3D" id="3.40.50.300">
    <property type="entry name" value="P-loop containing nucleotide triphosphate hydrolases"/>
    <property type="match status" value="1"/>
</dbReference>
<gene>
    <name evidence="2" type="ORF">HOLleu_14491</name>
</gene>
<feature type="domain" description="F-box" evidence="1">
    <location>
        <begin position="69"/>
        <end position="115"/>
    </location>
</feature>
<dbReference type="Proteomes" id="UP001152320">
    <property type="component" value="Chromosome 6"/>
</dbReference>
<dbReference type="EMBL" id="JAIZAY010000006">
    <property type="protein sequence ID" value="KAJ8040255.1"/>
    <property type="molecule type" value="Genomic_DNA"/>
</dbReference>
<dbReference type="GO" id="GO:0019005">
    <property type="term" value="C:SCF ubiquitin ligase complex"/>
    <property type="evidence" value="ECO:0007669"/>
    <property type="project" value="TreeGrafter"/>
</dbReference>
<dbReference type="Pfam" id="PF12937">
    <property type="entry name" value="F-box-like"/>
    <property type="match status" value="1"/>
</dbReference>
<dbReference type="SUPFAM" id="SSF81383">
    <property type="entry name" value="F-box domain"/>
    <property type="match status" value="1"/>
</dbReference>
<organism evidence="2 3">
    <name type="scientific">Holothuria leucospilota</name>
    <name type="common">Black long sea cucumber</name>
    <name type="synonym">Mertensiothuria leucospilota</name>
    <dbReference type="NCBI Taxonomy" id="206669"/>
    <lineage>
        <taxon>Eukaryota</taxon>
        <taxon>Metazoa</taxon>
        <taxon>Echinodermata</taxon>
        <taxon>Eleutherozoa</taxon>
        <taxon>Echinozoa</taxon>
        <taxon>Holothuroidea</taxon>
        <taxon>Aspidochirotacea</taxon>
        <taxon>Aspidochirotida</taxon>
        <taxon>Holothuriidae</taxon>
        <taxon>Holothuria</taxon>
    </lineage>
</organism>
<proteinExistence type="predicted"/>